<dbReference type="GO" id="GO:0016887">
    <property type="term" value="F:ATP hydrolysis activity"/>
    <property type="evidence" value="ECO:0007669"/>
    <property type="project" value="InterPro"/>
</dbReference>
<organism evidence="8">
    <name type="scientific">Schaalia odontolytica</name>
    <dbReference type="NCBI Taxonomy" id="1660"/>
    <lineage>
        <taxon>Bacteria</taxon>
        <taxon>Bacillati</taxon>
        <taxon>Actinomycetota</taxon>
        <taxon>Actinomycetes</taxon>
        <taxon>Actinomycetales</taxon>
        <taxon>Actinomycetaceae</taxon>
        <taxon>Schaalia</taxon>
    </lineage>
</organism>
<dbReference type="CDD" id="cd03230">
    <property type="entry name" value="ABC_DR_subfamily_A"/>
    <property type="match status" value="1"/>
</dbReference>
<dbReference type="EC" id="3.6.3.-" evidence="8"/>
<keyword evidence="3" id="KW-0547">Nucleotide-binding</keyword>
<keyword evidence="2" id="KW-0813">Transport</keyword>
<feature type="compositionally biased region" description="Pro residues" evidence="6">
    <location>
        <begin position="1"/>
        <end position="10"/>
    </location>
</feature>
<gene>
    <name evidence="8" type="primary">drrA</name>
    <name evidence="8" type="ORF">AOLFYP35_00072</name>
</gene>
<sequence length="270" mass="28446">MSIPTPPPAQPSTTQAPTEAQPPALAIRGLVKIFGNLVAVANLNLDIPKGSFYGFVGPNGAGKTTTLNMATGLLTPDQGTAYVNGIDVWKDDHAARAQLGVMPDGMRLLDRLSGPDFLVHVGMLRGLDRETARQRAHQLLDTLDLTDAGKKLISDYSAGMTKKISLAAALIHAPSLLVLDEPFEAVDPVSAANIRQILQDFTSRGGTVILSSHVMATVQQLCTHVAVINHGQVLASGTTDEVAAGMSLDERFAQLVGGVHTSEGLSWLAN</sequence>
<feature type="domain" description="ABC transporter" evidence="7">
    <location>
        <begin position="25"/>
        <end position="255"/>
    </location>
</feature>
<keyword evidence="5" id="KW-0046">Antibiotic resistance</keyword>
<dbReference type="AlphaFoldDB" id="A0A6N2QZA8"/>
<keyword evidence="4 8" id="KW-0067">ATP-binding</keyword>
<dbReference type="Pfam" id="PF00005">
    <property type="entry name" value="ABC_tran"/>
    <property type="match status" value="1"/>
</dbReference>
<dbReference type="SUPFAM" id="SSF52540">
    <property type="entry name" value="P-loop containing nucleoside triphosphate hydrolases"/>
    <property type="match status" value="1"/>
</dbReference>
<evidence type="ECO:0000256" key="4">
    <source>
        <dbReference type="ARBA" id="ARBA00022840"/>
    </source>
</evidence>
<dbReference type="PANTHER" id="PTHR42711">
    <property type="entry name" value="ABC TRANSPORTER ATP-BINDING PROTEIN"/>
    <property type="match status" value="1"/>
</dbReference>
<feature type="region of interest" description="Disordered" evidence="6">
    <location>
        <begin position="1"/>
        <end position="20"/>
    </location>
</feature>
<evidence type="ECO:0000256" key="3">
    <source>
        <dbReference type="ARBA" id="ARBA00022741"/>
    </source>
</evidence>
<evidence type="ECO:0000259" key="7">
    <source>
        <dbReference type="PROSITE" id="PS50893"/>
    </source>
</evidence>
<proteinExistence type="predicted"/>
<evidence type="ECO:0000256" key="6">
    <source>
        <dbReference type="SAM" id="MobiDB-lite"/>
    </source>
</evidence>
<keyword evidence="8" id="KW-0378">Hydrolase</keyword>
<dbReference type="GO" id="GO:0046677">
    <property type="term" value="P:response to antibiotic"/>
    <property type="evidence" value="ECO:0007669"/>
    <property type="project" value="UniProtKB-KW"/>
</dbReference>
<accession>A0A6N2QZA8</accession>
<evidence type="ECO:0000256" key="2">
    <source>
        <dbReference type="ARBA" id="ARBA00022448"/>
    </source>
</evidence>
<dbReference type="EMBL" id="CACRSM010000001">
    <property type="protein sequence ID" value="VYS73230.1"/>
    <property type="molecule type" value="Genomic_DNA"/>
</dbReference>
<protein>
    <submittedName>
        <fullName evidence="8">Daunorubicin/doxorubicin resistance ATP-binding protein DrrA</fullName>
        <ecNumber evidence="8">3.6.3.-</ecNumber>
    </submittedName>
</protein>
<evidence type="ECO:0000256" key="5">
    <source>
        <dbReference type="ARBA" id="ARBA00023251"/>
    </source>
</evidence>
<dbReference type="InterPro" id="IPR003439">
    <property type="entry name" value="ABC_transporter-like_ATP-bd"/>
</dbReference>
<dbReference type="PROSITE" id="PS50893">
    <property type="entry name" value="ABC_TRANSPORTER_2"/>
    <property type="match status" value="1"/>
</dbReference>
<dbReference type="InterPro" id="IPR027417">
    <property type="entry name" value="P-loop_NTPase"/>
</dbReference>
<dbReference type="Gene3D" id="3.40.50.300">
    <property type="entry name" value="P-loop containing nucleotide triphosphate hydrolases"/>
    <property type="match status" value="1"/>
</dbReference>
<dbReference type="PANTHER" id="PTHR42711:SF19">
    <property type="entry name" value="DOXORUBICIN RESISTANCE ATP-BINDING PROTEIN DRRA"/>
    <property type="match status" value="1"/>
</dbReference>
<dbReference type="GO" id="GO:0005524">
    <property type="term" value="F:ATP binding"/>
    <property type="evidence" value="ECO:0007669"/>
    <property type="project" value="UniProtKB-KW"/>
</dbReference>
<dbReference type="GO" id="GO:0005886">
    <property type="term" value="C:plasma membrane"/>
    <property type="evidence" value="ECO:0007669"/>
    <property type="project" value="UniProtKB-SubCell"/>
</dbReference>
<name>A0A6N2QZA8_9ACTO</name>
<evidence type="ECO:0000313" key="8">
    <source>
        <dbReference type="EMBL" id="VYS73230.1"/>
    </source>
</evidence>
<dbReference type="InterPro" id="IPR003593">
    <property type="entry name" value="AAA+_ATPase"/>
</dbReference>
<feature type="compositionally biased region" description="Low complexity" evidence="6">
    <location>
        <begin position="11"/>
        <end position="20"/>
    </location>
</feature>
<comment type="subcellular location">
    <subcellularLocation>
        <location evidence="1">Cell membrane</location>
        <topology evidence="1">Peripheral membrane protein</topology>
    </subcellularLocation>
</comment>
<dbReference type="InterPro" id="IPR050763">
    <property type="entry name" value="ABC_transporter_ATP-binding"/>
</dbReference>
<evidence type="ECO:0000256" key="1">
    <source>
        <dbReference type="ARBA" id="ARBA00004202"/>
    </source>
</evidence>
<dbReference type="SMART" id="SM00382">
    <property type="entry name" value="AAA"/>
    <property type="match status" value="1"/>
</dbReference>
<reference evidence="8" key="1">
    <citation type="submission" date="2019-11" db="EMBL/GenBank/DDBJ databases">
        <authorList>
            <person name="Feng L."/>
        </authorList>
    </citation>
    <scope>NUCLEOTIDE SEQUENCE</scope>
    <source>
        <strain evidence="8">AodontolyticusLFYP35</strain>
    </source>
</reference>